<feature type="domain" description="TAFII55 protein conserved region" evidence="6">
    <location>
        <begin position="161"/>
        <end position="313"/>
    </location>
</feature>
<protein>
    <recommendedName>
        <fullName evidence="6">TAFII55 protein conserved region domain-containing protein</fullName>
    </recommendedName>
</protein>
<evidence type="ECO:0000256" key="2">
    <source>
        <dbReference type="ARBA" id="ARBA00009368"/>
    </source>
</evidence>
<reference evidence="7 8" key="1">
    <citation type="journal article" date="2012" name="MBio">
        <title>Comparative genome analysis of three eukaryotic parasites with differing abilities to transform leukocytes reveals key mediators of Theileria-induced leukocyte transformation.</title>
        <authorList>
            <person name="Hayashida K."/>
            <person name="Hara Y."/>
            <person name="Abe T."/>
            <person name="Yamasaki C."/>
            <person name="Toyoda A."/>
            <person name="Kosuge T."/>
            <person name="Suzuki Y."/>
            <person name="Sato Y."/>
            <person name="Kawashima S."/>
            <person name="Katayama T."/>
            <person name="Wakaguri H."/>
            <person name="Inoue N."/>
            <person name="Homma K."/>
            <person name="Tada-Umezaki M."/>
            <person name="Yagi Y."/>
            <person name="Fujii Y."/>
            <person name="Habara T."/>
            <person name="Kanehisa M."/>
            <person name="Watanabe H."/>
            <person name="Ito K."/>
            <person name="Gojobori T."/>
            <person name="Sugawara H."/>
            <person name="Imanishi T."/>
            <person name="Weir W."/>
            <person name="Gardner M."/>
            <person name="Pain A."/>
            <person name="Shiels B."/>
            <person name="Hattori M."/>
            <person name="Nene V."/>
            <person name="Sugimoto C."/>
        </authorList>
    </citation>
    <scope>NUCLEOTIDE SEQUENCE [LARGE SCALE GENOMIC DNA]</scope>
    <source>
        <strain evidence="7 8">Shintoku</strain>
    </source>
</reference>
<dbReference type="GeneID" id="20714672"/>
<dbReference type="STRING" id="869250.J4CCZ9"/>
<evidence type="ECO:0000256" key="4">
    <source>
        <dbReference type="ARBA" id="ARBA00023163"/>
    </source>
</evidence>
<dbReference type="InterPro" id="IPR037817">
    <property type="entry name" value="TAF7"/>
</dbReference>
<dbReference type="GO" id="GO:0051123">
    <property type="term" value="P:RNA polymerase II preinitiation complex assembly"/>
    <property type="evidence" value="ECO:0007669"/>
    <property type="project" value="TreeGrafter"/>
</dbReference>
<dbReference type="PANTHER" id="PTHR12228">
    <property type="entry name" value="TRANSCRIPTION INITIATION FACTOR TFIID 55 KD SUBUNIT-RELATED"/>
    <property type="match status" value="1"/>
</dbReference>
<evidence type="ECO:0000313" key="7">
    <source>
        <dbReference type="EMBL" id="BAM40272.1"/>
    </source>
</evidence>
<dbReference type="OMA" id="MWEWPDG"/>
<dbReference type="Pfam" id="PF04658">
    <property type="entry name" value="TAFII55_N"/>
    <property type="match status" value="1"/>
</dbReference>
<gene>
    <name evidence="7" type="ORF">TOT_020000532</name>
</gene>
<keyword evidence="5" id="KW-0539">Nucleus</keyword>
<accession>J4CCZ9</accession>
<organism evidence="7 8">
    <name type="scientific">Theileria orientalis strain Shintoku</name>
    <dbReference type="NCBI Taxonomy" id="869250"/>
    <lineage>
        <taxon>Eukaryota</taxon>
        <taxon>Sar</taxon>
        <taxon>Alveolata</taxon>
        <taxon>Apicomplexa</taxon>
        <taxon>Aconoidasida</taxon>
        <taxon>Piroplasmida</taxon>
        <taxon>Theileriidae</taxon>
        <taxon>Theileria</taxon>
    </lineage>
</organism>
<name>J4CCZ9_THEOR</name>
<sequence length="439" mass="50600">MSDFNIVDDLAEELGNFIDDTFVEESSNTGVNEDIRKGAGDKYQSSQLEDELEGSLVGINTNASDFTEASGSHVEDGFKVKQLEKRYRQEPKQFNLKQAEMPENDDIELGRNLAKRGVFSADELTDENLFSTALRPQDFQRNRRFQQTDVNLKELNDPGLSDKHCVLRLPEYAAKIVKKRMELGEPLGMKVAPTGRYDFREYKITINGLGRPLYGVLGELPCIVEAHKTLNNDLLFKSADISQLMIAYEKKESEKVIEVLKEKMWEWPDGLTEGTENIRRRRFKEKDEFTSEEVKEAERESLVLMNGLMRDTYHFEIKTTQEVNDLVQNYRNGNIKERVIGPDEDVSVYIRALEEQETEDMPDLSEIMFDTEMSSIPNRFVYNNIKNMCMVHVHSMLRSVLPIRSHGLHNNCNNEGKQKGKEAQKEMKKSPNIFYRGLI</sequence>
<proteinExistence type="inferred from homology"/>
<evidence type="ECO:0000259" key="6">
    <source>
        <dbReference type="SMART" id="SM01370"/>
    </source>
</evidence>
<dbReference type="EMBL" id="AP011947">
    <property type="protein sequence ID" value="BAM40272.1"/>
    <property type="molecule type" value="Genomic_DNA"/>
</dbReference>
<dbReference type="OrthoDB" id="153872at2759"/>
<keyword evidence="8" id="KW-1185">Reference proteome</keyword>
<dbReference type="InterPro" id="IPR006751">
    <property type="entry name" value="TAFII55_prot_cons_reg"/>
</dbReference>
<dbReference type="KEGG" id="tot:TOT_020000532"/>
<dbReference type="eggNOG" id="KOG4011">
    <property type="taxonomic scope" value="Eukaryota"/>
</dbReference>
<dbReference type="GO" id="GO:0016251">
    <property type="term" value="F:RNA polymerase II general transcription initiation factor activity"/>
    <property type="evidence" value="ECO:0007669"/>
    <property type="project" value="TreeGrafter"/>
</dbReference>
<keyword evidence="4" id="KW-0804">Transcription</keyword>
<keyword evidence="3" id="KW-0805">Transcription regulation</keyword>
<evidence type="ECO:0000256" key="3">
    <source>
        <dbReference type="ARBA" id="ARBA00023015"/>
    </source>
</evidence>
<comment type="subcellular location">
    <subcellularLocation>
        <location evidence="1">Nucleus</location>
    </subcellularLocation>
</comment>
<comment type="similarity">
    <text evidence="2">Belongs to the TAF7 family.</text>
</comment>
<evidence type="ECO:0000313" key="8">
    <source>
        <dbReference type="Proteomes" id="UP000003786"/>
    </source>
</evidence>
<dbReference type="Proteomes" id="UP000003786">
    <property type="component" value="Chromosome 2"/>
</dbReference>
<dbReference type="PANTHER" id="PTHR12228:SF0">
    <property type="entry name" value="TATA-BOX BINDING PROTEIN ASSOCIATED FACTOR 7"/>
    <property type="match status" value="1"/>
</dbReference>
<dbReference type="SMART" id="SM01370">
    <property type="entry name" value="TAFII55_N"/>
    <property type="match status" value="1"/>
</dbReference>
<evidence type="ECO:0000256" key="1">
    <source>
        <dbReference type="ARBA" id="ARBA00004123"/>
    </source>
</evidence>
<evidence type="ECO:0000256" key="5">
    <source>
        <dbReference type="ARBA" id="ARBA00023242"/>
    </source>
</evidence>
<dbReference type="VEuPathDB" id="PiroplasmaDB:TOT_020000532"/>
<dbReference type="AlphaFoldDB" id="J4CCZ9"/>
<dbReference type="RefSeq" id="XP_009690573.1">
    <property type="nucleotide sequence ID" value="XM_009692278.1"/>
</dbReference>
<dbReference type="GO" id="GO:0005669">
    <property type="term" value="C:transcription factor TFIID complex"/>
    <property type="evidence" value="ECO:0007669"/>
    <property type="project" value="InterPro"/>
</dbReference>
<dbReference type="CDD" id="cd08047">
    <property type="entry name" value="TAF7"/>
    <property type="match status" value="1"/>
</dbReference>